<dbReference type="InterPro" id="IPR050740">
    <property type="entry name" value="Aldehyde_DH_Superfamily"/>
</dbReference>
<dbReference type="CDD" id="cd07129">
    <property type="entry name" value="ALDH_KGSADH"/>
    <property type="match status" value="1"/>
</dbReference>
<keyword evidence="1" id="KW-0560">Oxidoreductase</keyword>
<accession>A0A918SKA1</accession>
<evidence type="ECO:0000313" key="3">
    <source>
        <dbReference type="EMBL" id="GHA46699.1"/>
    </source>
</evidence>
<organism evidence="3 4">
    <name type="scientific">Salinimicrobium marinum</name>
    <dbReference type="NCBI Taxonomy" id="680283"/>
    <lineage>
        <taxon>Bacteria</taxon>
        <taxon>Pseudomonadati</taxon>
        <taxon>Bacteroidota</taxon>
        <taxon>Flavobacteriia</taxon>
        <taxon>Flavobacteriales</taxon>
        <taxon>Flavobacteriaceae</taxon>
        <taxon>Salinimicrobium</taxon>
    </lineage>
</organism>
<dbReference type="Gene3D" id="3.40.309.10">
    <property type="entry name" value="Aldehyde Dehydrogenase, Chain A, domain 2"/>
    <property type="match status" value="1"/>
</dbReference>
<gene>
    <name evidence="3" type="ORF">GCM10007103_29670</name>
</gene>
<protein>
    <submittedName>
        <fullName evidence="3">Semialdehyde dehydrogenase</fullName>
    </submittedName>
</protein>
<name>A0A918SKA1_9FLAO</name>
<dbReference type="InterPro" id="IPR015590">
    <property type="entry name" value="Aldehyde_DH_dom"/>
</dbReference>
<dbReference type="InterPro" id="IPR044151">
    <property type="entry name" value="ALDH_KGSADH"/>
</dbReference>
<dbReference type="AlphaFoldDB" id="A0A918SKA1"/>
<dbReference type="PANTHER" id="PTHR43353">
    <property type="entry name" value="SUCCINATE-SEMIALDEHYDE DEHYDROGENASE, MITOCHONDRIAL"/>
    <property type="match status" value="1"/>
</dbReference>
<dbReference type="EMBL" id="BMXB01000016">
    <property type="protein sequence ID" value="GHA46699.1"/>
    <property type="molecule type" value="Genomic_DNA"/>
</dbReference>
<dbReference type="InterPro" id="IPR016163">
    <property type="entry name" value="Ald_DH_C"/>
</dbReference>
<reference evidence="3" key="2">
    <citation type="submission" date="2020-09" db="EMBL/GenBank/DDBJ databases">
        <authorList>
            <person name="Sun Q."/>
            <person name="Kim S."/>
        </authorList>
    </citation>
    <scope>NUCLEOTIDE SEQUENCE</scope>
    <source>
        <strain evidence="3">KCTC 12719</strain>
    </source>
</reference>
<dbReference type="Proteomes" id="UP000610456">
    <property type="component" value="Unassembled WGS sequence"/>
</dbReference>
<evidence type="ECO:0000313" key="4">
    <source>
        <dbReference type="Proteomes" id="UP000610456"/>
    </source>
</evidence>
<dbReference type="InterPro" id="IPR016161">
    <property type="entry name" value="Ald_DH/histidinol_DH"/>
</dbReference>
<sequence length="528" mass="56955">MEKQKAMITGKNYIGEELSALGETTYKTINPEKNSENEQEFIEATKDELNTAVEKGSKAFDVYKNKSAAEKARFLEAITSEFETLKEELIQIYVNESGLSEGRANGEFGRTVAQMHSFAEMLREGSWVEAIISNPEGKPDIRRMLTPVGPIAVFGASNFPFAFSTAGGDTASALAAGCPVVVKSHPMHSGTGELVSSAIIKAATKTGMPDGVFSNLNSSGIEVGQWLVKHPKIKAVGFTGSIKAGTALCRLAAGREEPIPVYAEMGSVNPVVALPSALNERGDFWAEQYAGSITLGTGQFCTAPGLILGIKGDALDNFIQVLGDSIRKIDPTCMLHPNIKAQYEKSKNEILSQQGFTEVADFPDEVNPNYAQQKVIAVEGNVFMNNKSFHNEVFGPFSVVVKCENKSQLTAIINNLEGQLTATVLNSKENELSEFKETIDALKGRVGRLIFNGVPTGVEVCAAMTHGGPFPATSDSKFTSVGLTAVKRWVRPVSFQDWPDFVLPEELKNGNPMGITRNVNGKVTKDAL</sequence>
<dbReference type="PANTHER" id="PTHR43353:SF3">
    <property type="entry name" value="ALDEHYDE DEHYDROGENASE-RELATED"/>
    <property type="match status" value="1"/>
</dbReference>
<dbReference type="SUPFAM" id="SSF53720">
    <property type="entry name" value="ALDH-like"/>
    <property type="match status" value="1"/>
</dbReference>
<keyword evidence="4" id="KW-1185">Reference proteome</keyword>
<reference evidence="3" key="1">
    <citation type="journal article" date="2014" name="Int. J. Syst. Evol. Microbiol.">
        <title>Complete genome sequence of Corynebacterium casei LMG S-19264T (=DSM 44701T), isolated from a smear-ripened cheese.</title>
        <authorList>
            <consortium name="US DOE Joint Genome Institute (JGI-PGF)"/>
            <person name="Walter F."/>
            <person name="Albersmeier A."/>
            <person name="Kalinowski J."/>
            <person name="Ruckert C."/>
        </authorList>
    </citation>
    <scope>NUCLEOTIDE SEQUENCE</scope>
    <source>
        <strain evidence="3">KCTC 12719</strain>
    </source>
</reference>
<dbReference type="Pfam" id="PF00171">
    <property type="entry name" value="Aldedh"/>
    <property type="match status" value="1"/>
</dbReference>
<proteinExistence type="predicted"/>
<evidence type="ECO:0000256" key="1">
    <source>
        <dbReference type="ARBA" id="ARBA00023002"/>
    </source>
</evidence>
<comment type="caution">
    <text evidence="3">The sequence shown here is derived from an EMBL/GenBank/DDBJ whole genome shotgun (WGS) entry which is preliminary data.</text>
</comment>
<dbReference type="Gene3D" id="3.40.605.10">
    <property type="entry name" value="Aldehyde Dehydrogenase, Chain A, domain 1"/>
    <property type="match status" value="1"/>
</dbReference>
<evidence type="ECO:0000259" key="2">
    <source>
        <dbReference type="Pfam" id="PF00171"/>
    </source>
</evidence>
<feature type="domain" description="Aldehyde dehydrogenase" evidence="2">
    <location>
        <begin position="24"/>
        <end position="458"/>
    </location>
</feature>
<dbReference type="InterPro" id="IPR016162">
    <property type="entry name" value="Ald_DH_N"/>
</dbReference>
<dbReference type="GO" id="GO:0016620">
    <property type="term" value="F:oxidoreductase activity, acting on the aldehyde or oxo group of donors, NAD or NADP as acceptor"/>
    <property type="evidence" value="ECO:0007669"/>
    <property type="project" value="InterPro"/>
</dbReference>